<protein>
    <submittedName>
        <fullName evidence="2">Uncharacterized protein</fullName>
    </submittedName>
</protein>
<dbReference type="Proteomes" id="UP000515856">
    <property type="component" value="Chromosome"/>
</dbReference>
<name>A0A7G9GQ50_9FIRM</name>
<keyword evidence="1" id="KW-0472">Membrane</keyword>
<feature type="transmembrane region" description="Helical" evidence="1">
    <location>
        <begin position="105"/>
        <end position="126"/>
    </location>
</feature>
<dbReference type="KEGG" id="ehn:H9Q80_02970"/>
<dbReference type="AlphaFoldDB" id="A0A7G9GQ50"/>
<feature type="transmembrane region" description="Helical" evidence="1">
    <location>
        <begin position="162"/>
        <end position="183"/>
    </location>
</feature>
<evidence type="ECO:0000313" key="3">
    <source>
        <dbReference type="Proteomes" id="UP000515856"/>
    </source>
</evidence>
<proteinExistence type="predicted"/>
<keyword evidence="1" id="KW-0812">Transmembrane</keyword>
<feature type="transmembrane region" description="Helical" evidence="1">
    <location>
        <begin position="32"/>
        <end position="52"/>
    </location>
</feature>
<feature type="transmembrane region" description="Helical" evidence="1">
    <location>
        <begin position="81"/>
        <end position="99"/>
    </location>
</feature>
<feature type="transmembrane region" description="Helical" evidence="1">
    <location>
        <begin position="7"/>
        <end position="26"/>
    </location>
</feature>
<accession>A0A7G9GQ50</accession>
<keyword evidence="1" id="KW-1133">Transmembrane helix</keyword>
<reference evidence="2 3" key="1">
    <citation type="submission" date="2020-08" db="EMBL/GenBank/DDBJ databases">
        <authorList>
            <person name="Liu C."/>
            <person name="Sun Q."/>
        </authorList>
    </citation>
    <scope>NUCLEOTIDE SEQUENCE [LARGE SCALE GENOMIC DNA]</scope>
    <source>
        <strain evidence="2 3">NSJ-61</strain>
    </source>
</reference>
<keyword evidence="3" id="KW-1185">Reference proteome</keyword>
<feature type="transmembrane region" description="Helical" evidence="1">
    <location>
        <begin position="189"/>
        <end position="208"/>
    </location>
</feature>
<dbReference type="EMBL" id="CP060636">
    <property type="protein sequence ID" value="QNM12932.1"/>
    <property type="molecule type" value="Genomic_DNA"/>
</dbReference>
<organism evidence="2 3">
    <name type="scientific">[Eubacterium] hominis</name>
    <dbReference type="NCBI Taxonomy" id="2764325"/>
    <lineage>
        <taxon>Bacteria</taxon>
        <taxon>Bacillati</taxon>
        <taxon>Bacillota</taxon>
        <taxon>Erysipelotrichia</taxon>
        <taxon>Erysipelotrichales</taxon>
        <taxon>Erysipelotrichaceae</taxon>
        <taxon>Amedibacillus</taxon>
    </lineage>
</organism>
<dbReference type="RefSeq" id="WP_117455791.1">
    <property type="nucleotide sequence ID" value="NZ_CP060636.1"/>
</dbReference>
<gene>
    <name evidence="2" type="ORF">H9Q80_02970</name>
</gene>
<evidence type="ECO:0000256" key="1">
    <source>
        <dbReference type="SAM" id="Phobius"/>
    </source>
</evidence>
<evidence type="ECO:0000313" key="2">
    <source>
        <dbReference type="EMBL" id="QNM12932.1"/>
    </source>
</evidence>
<sequence>MPGKKIFSLLGYGIPLMMIIMIPPVLQLYLVYMIIGMFGISGIFHNILPVIFEKLQKKYAYDATKSILYSNLIEAVKSNGFLTRMISISMMILSVLLCSNAQQSLTITFIAISFVIMISMMLLCIYNNMTTLAAKRTIQYSNLVLLGYDEKMIKSIIKKEQYWYFALLFLLPFVYVIISIVKFMMYQDISIIFTISVLAVFIVLIILCEKLCELPHAAVLKNRRFSS</sequence>